<dbReference type="InterPro" id="IPR055290">
    <property type="entry name" value="At3g26010-like"/>
</dbReference>
<proteinExistence type="predicted"/>
<feature type="domain" description="F-box protein At3g26010-like beta-propeller" evidence="2">
    <location>
        <begin position="125"/>
        <end position="404"/>
    </location>
</feature>
<evidence type="ECO:0000259" key="2">
    <source>
        <dbReference type="Pfam" id="PF24750"/>
    </source>
</evidence>
<dbReference type="InterPro" id="IPR036047">
    <property type="entry name" value="F-box-like_dom_sf"/>
</dbReference>
<evidence type="ECO:0000313" key="3">
    <source>
        <dbReference type="EMBL" id="KAL3537356.1"/>
    </source>
</evidence>
<organism evidence="3 4">
    <name type="scientific">Cinchona calisaya</name>
    <dbReference type="NCBI Taxonomy" id="153742"/>
    <lineage>
        <taxon>Eukaryota</taxon>
        <taxon>Viridiplantae</taxon>
        <taxon>Streptophyta</taxon>
        <taxon>Embryophyta</taxon>
        <taxon>Tracheophyta</taxon>
        <taxon>Spermatophyta</taxon>
        <taxon>Magnoliopsida</taxon>
        <taxon>eudicotyledons</taxon>
        <taxon>Gunneridae</taxon>
        <taxon>Pentapetalae</taxon>
        <taxon>asterids</taxon>
        <taxon>lamiids</taxon>
        <taxon>Gentianales</taxon>
        <taxon>Rubiaceae</taxon>
        <taxon>Cinchonoideae</taxon>
        <taxon>Cinchoneae</taxon>
        <taxon>Cinchona</taxon>
    </lineage>
</organism>
<dbReference type="NCBIfam" id="TIGR01640">
    <property type="entry name" value="F_box_assoc_1"/>
    <property type="match status" value="1"/>
</dbReference>
<dbReference type="InterPro" id="IPR017451">
    <property type="entry name" value="F-box-assoc_interact_dom"/>
</dbReference>
<dbReference type="Pfam" id="PF24750">
    <property type="entry name" value="b-prop_At3g26010-like"/>
    <property type="match status" value="1"/>
</dbReference>
<feature type="domain" description="F-box" evidence="1">
    <location>
        <begin position="44"/>
        <end position="76"/>
    </location>
</feature>
<sequence>MEMIKGLESSDRNLRSCKARKCVRFGDGNNEVLSFMEGDWPEWLLIEVLCRVPVKCVFRFKCVSKQWLYVISHSSFARFYIARASLFETRPWAILSSSLNAKGSDMRDYPGQKLLGDMYSDDFKCPDTYVLPMPRSQEAYGQNYKILAVNDGLVLYGWRHDSRDSMNHIAEYYICNPTTKKWFALPPPQRYFKWVSAGFITRVEGGTLTSYKVVRLDCLFRKSNVLNFEIFSSETGQWVDSTVLSDHEIEVAFRRMPVSFNGNLHWVDRELGIVVFDPYKNPHKCRIIRLPPDINKQLNNSKYNGIHSLCDVSQGHLKYFEVSGNFEQQAFLGFSIWVLDDYITGHWHLQHRVRHSDILFPDTLPRSGLPLIPVSFHPFDPNIFFLGWRDIIVSYNLQTRRLEALGVPYDFQAMLQRTGRFDFSRMRFWWWAFMLVLPPWPTSVSSPLSVA</sequence>
<keyword evidence="4" id="KW-1185">Reference proteome</keyword>
<dbReference type="AlphaFoldDB" id="A0ABD3B1Q7"/>
<dbReference type="Pfam" id="PF00646">
    <property type="entry name" value="F-box"/>
    <property type="match status" value="1"/>
</dbReference>
<protein>
    <recommendedName>
        <fullName evidence="5">F-box domain-containing protein</fullName>
    </recommendedName>
</protein>
<dbReference type="InterPro" id="IPR001810">
    <property type="entry name" value="F-box_dom"/>
</dbReference>
<dbReference type="InterPro" id="IPR056592">
    <property type="entry name" value="Beta-prop_At3g26010-like"/>
</dbReference>
<dbReference type="PANTHER" id="PTHR35546">
    <property type="entry name" value="F-BOX PROTEIN INTERACTION DOMAIN PROTEIN-RELATED"/>
    <property type="match status" value="1"/>
</dbReference>
<evidence type="ECO:0000313" key="4">
    <source>
        <dbReference type="Proteomes" id="UP001630127"/>
    </source>
</evidence>
<comment type="caution">
    <text evidence="3">The sequence shown here is derived from an EMBL/GenBank/DDBJ whole genome shotgun (WGS) entry which is preliminary data.</text>
</comment>
<gene>
    <name evidence="3" type="ORF">ACH5RR_000722</name>
</gene>
<evidence type="ECO:0008006" key="5">
    <source>
        <dbReference type="Google" id="ProtNLM"/>
    </source>
</evidence>
<dbReference type="PANTHER" id="PTHR35546:SF70">
    <property type="entry name" value="F-BOX PROTEIN INTERACTION DOMAIN PROTEIN"/>
    <property type="match status" value="1"/>
</dbReference>
<reference evidence="3 4" key="1">
    <citation type="submission" date="2024-11" db="EMBL/GenBank/DDBJ databases">
        <title>A near-complete genome assembly of Cinchona calisaya.</title>
        <authorList>
            <person name="Lian D.C."/>
            <person name="Zhao X.W."/>
            <person name="Wei L."/>
        </authorList>
    </citation>
    <scope>NUCLEOTIDE SEQUENCE [LARGE SCALE GENOMIC DNA]</scope>
    <source>
        <tissue evidence="3">Nenye</tissue>
    </source>
</reference>
<evidence type="ECO:0000259" key="1">
    <source>
        <dbReference type="Pfam" id="PF00646"/>
    </source>
</evidence>
<dbReference type="SUPFAM" id="SSF81383">
    <property type="entry name" value="F-box domain"/>
    <property type="match status" value="1"/>
</dbReference>
<dbReference type="Proteomes" id="UP001630127">
    <property type="component" value="Unassembled WGS sequence"/>
</dbReference>
<accession>A0ABD3B1Q7</accession>
<name>A0ABD3B1Q7_9GENT</name>
<dbReference type="EMBL" id="JBJUIK010000001">
    <property type="protein sequence ID" value="KAL3537356.1"/>
    <property type="molecule type" value="Genomic_DNA"/>
</dbReference>